<accession>A0A1F5PL65</accession>
<gene>
    <name evidence="9" type="ORF">A3E29_02325</name>
</gene>
<comment type="caution">
    <text evidence="9">The sequence shown here is derived from an EMBL/GenBank/DDBJ whole genome shotgun (WGS) entry which is preliminary data.</text>
</comment>
<feature type="domain" description="EfeO-type cupredoxin-like" evidence="8">
    <location>
        <begin position="258"/>
        <end position="349"/>
    </location>
</feature>
<evidence type="ECO:0000256" key="2">
    <source>
        <dbReference type="ARBA" id="ARBA00022448"/>
    </source>
</evidence>
<feature type="binding site" evidence="5">
    <location>
        <position position="296"/>
    </location>
    <ligand>
        <name>Cu cation</name>
        <dbReference type="ChEBI" id="CHEBI:23378"/>
    </ligand>
</feature>
<evidence type="ECO:0000259" key="8">
    <source>
        <dbReference type="Pfam" id="PF13473"/>
    </source>
</evidence>
<keyword evidence="7" id="KW-0812">Transmembrane</keyword>
<comment type="subcellular location">
    <subcellularLocation>
        <location evidence="1">Periplasm</location>
    </subcellularLocation>
</comment>
<evidence type="ECO:0000256" key="4">
    <source>
        <dbReference type="ARBA" id="ARBA00022982"/>
    </source>
</evidence>
<evidence type="ECO:0000256" key="1">
    <source>
        <dbReference type="ARBA" id="ARBA00004418"/>
    </source>
</evidence>
<keyword evidence="3" id="KW-0574">Periplasm</keyword>
<feature type="transmembrane region" description="Helical" evidence="7">
    <location>
        <begin position="76"/>
        <end position="97"/>
    </location>
</feature>
<feature type="compositionally biased region" description="Pro residues" evidence="6">
    <location>
        <begin position="36"/>
        <end position="52"/>
    </location>
</feature>
<keyword evidence="7" id="KW-0472">Membrane</keyword>
<feature type="region of interest" description="Disordered" evidence="6">
    <location>
        <begin position="240"/>
        <end position="262"/>
    </location>
</feature>
<comment type="cofactor">
    <cofactor evidence="5">
        <name>Cu cation</name>
        <dbReference type="ChEBI" id="CHEBI:23378"/>
    </cofactor>
    <text evidence="5">Binds 1 copper ion per subunit.</text>
</comment>
<evidence type="ECO:0000256" key="5">
    <source>
        <dbReference type="PIRSR" id="PIRSR602386-1"/>
    </source>
</evidence>
<dbReference type="GO" id="GO:0042597">
    <property type="term" value="C:periplasmic space"/>
    <property type="evidence" value="ECO:0007669"/>
    <property type="project" value="UniProtKB-SubCell"/>
</dbReference>
<keyword evidence="4" id="KW-0249">Electron transport</keyword>
<dbReference type="PANTHER" id="PTHR36507">
    <property type="entry name" value="BLL1555 PROTEIN"/>
    <property type="match status" value="1"/>
</dbReference>
<dbReference type="AlphaFoldDB" id="A0A1F5PL65"/>
<dbReference type="GO" id="GO:0005507">
    <property type="term" value="F:copper ion binding"/>
    <property type="evidence" value="ECO:0007669"/>
    <property type="project" value="InterPro"/>
</dbReference>
<feature type="compositionally biased region" description="Polar residues" evidence="6">
    <location>
        <begin position="253"/>
        <end position="262"/>
    </location>
</feature>
<feature type="region of interest" description="Disordered" evidence="6">
    <location>
        <begin position="1"/>
        <end position="67"/>
    </location>
</feature>
<keyword evidence="7" id="KW-1133">Transmembrane helix</keyword>
<feature type="region of interest" description="Disordered" evidence="6">
    <location>
        <begin position="133"/>
        <end position="174"/>
    </location>
</feature>
<dbReference type="PANTHER" id="PTHR36507:SF1">
    <property type="entry name" value="BLL1555 PROTEIN"/>
    <property type="match status" value="1"/>
</dbReference>
<dbReference type="Gene3D" id="2.60.40.420">
    <property type="entry name" value="Cupredoxins - blue copper proteins"/>
    <property type="match status" value="1"/>
</dbReference>
<dbReference type="SUPFAM" id="SSF49503">
    <property type="entry name" value="Cupredoxins"/>
    <property type="match status" value="1"/>
</dbReference>
<dbReference type="InterPro" id="IPR052721">
    <property type="entry name" value="ET_Amicyanin"/>
</dbReference>
<dbReference type="PRINTS" id="PR00155">
    <property type="entry name" value="AMICYANIN"/>
</dbReference>
<name>A0A1F5PL65_9BACT</name>
<organism evidence="9 10">
    <name type="scientific">Candidatus Doudnabacteria bacterium RIFCSPHIGHO2_12_FULL_48_16</name>
    <dbReference type="NCBI Taxonomy" id="1817838"/>
    <lineage>
        <taxon>Bacteria</taxon>
        <taxon>Candidatus Doudnaibacteriota</taxon>
    </lineage>
</organism>
<dbReference type="Pfam" id="PF13473">
    <property type="entry name" value="Cupredoxin_1"/>
    <property type="match status" value="1"/>
</dbReference>
<proteinExistence type="predicted"/>
<evidence type="ECO:0000256" key="7">
    <source>
        <dbReference type="SAM" id="Phobius"/>
    </source>
</evidence>
<keyword evidence="2" id="KW-0813">Transport</keyword>
<keyword evidence="5" id="KW-0479">Metal-binding</keyword>
<sequence length="350" mass="38036">MEPHAPNAPATSPDLTFQVMPQDLNHPEKNTNFSSPMPPPPPRSPSGMPPKAPIGDMGLNSMPPLPESDPNSHRNILLIGGIIIVIGLIGFGLYYFLGAKKTDNKPGDQPQAVATRLPKVWLTQYFNKEACDDQSICGDNADPDNDGLSNYDEFKTGTSPIDSDSDKDGLADGDELHVYKTEPTLKYTDRREIVQQNDWTDSYQIRNGYDPLTPGKKFTDSRTQQIKADTAANPLHEPSITSLKTVTPPAPTNPTGGQSTKKSVTVTIENDKFNPATVTMSAGDSVVWLNKDGKNHHVASDPHPTHTGLAGFESPDLSGNQTYSFTFTKTGTFGYHDHLNPTIKGTVIVK</sequence>
<feature type="compositionally biased region" description="Basic and acidic residues" evidence="6">
    <location>
        <begin position="164"/>
        <end position="174"/>
    </location>
</feature>
<dbReference type="Proteomes" id="UP000177682">
    <property type="component" value="Unassembled WGS sequence"/>
</dbReference>
<protein>
    <recommendedName>
        <fullName evidence="8">EfeO-type cupredoxin-like domain-containing protein</fullName>
    </recommendedName>
</protein>
<evidence type="ECO:0000256" key="3">
    <source>
        <dbReference type="ARBA" id="ARBA00022764"/>
    </source>
</evidence>
<dbReference type="InterPro" id="IPR028096">
    <property type="entry name" value="EfeO_Cupredoxin"/>
</dbReference>
<keyword evidence="5" id="KW-0186">Copper</keyword>
<evidence type="ECO:0000313" key="10">
    <source>
        <dbReference type="Proteomes" id="UP000177682"/>
    </source>
</evidence>
<dbReference type="GO" id="GO:0009055">
    <property type="term" value="F:electron transfer activity"/>
    <property type="evidence" value="ECO:0007669"/>
    <property type="project" value="InterPro"/>
</dbReference>
<evidence type="ECO:0000256" key="6">
    <source>
        <dbReference type="SAM" id="MobiDB-lite"/>
    </source>
</evidence>
<dbReference type="InterPro" id="IPR002386">
    <property type="entry name" value="Amicyanin/Pseudoazurin"/>
</dbReference>
<reference evidence="9 10" key="1">
    <citation type="journal article" date="2016" name="Nat. Commun.">
        <title>Thousands of microbial genomes shed light on interconnected biogeochemical processes in an aquifer system.</title>
        <authorList>
            <person name="Anantharaman K."/>
            <person name="Brown C.T."/>
            <person name="Hug L.A."/>
            <person name="Sharon I."/>
            <person name="Castelle C.J."/>
            <person name="Probst A.J."/>
            <person name="Thomas B.C."/>
            <person name="Singh A."/>
            <person name="Wilkins M.J."/>
            <person name="Karaoz U."/>
            <person name="Brodie E.L."/>
            <person name="Williams K.H."/>
            <person name="Hubbard S.S."/>
            <person name="Banfield J.F."/>
        </authorList>
    </citation>
    <scope>NUCLEOTIDE SEQUENCE [LARGE SCALE GENOMIC DNA]</scope>
</reference>
<evidence type="ECO:0000313" key="9">
    <source>
        <dbReference type="EMBL" id="OGE90609.1"/>
    </source>
</evidence>
<dbReference type="InterPro" id="IPR008972">
    <property type="entry name" value="Cupredoxin"/>
</dbReference>
<dbReference type="EMBL" id="MFEY01000005">
    <property type="protein sequence ID" value="OGE90609.1"/>
    <property type="molecule type" value="Genomic_DNA"/>
</dbReference>